<keyword evidence="3" id="KW-1185">Reference proteome</keyword>
<dbReference type="InterPro" id="IPR006601">
    <property type="entry name" value="Uncharacterised_DM11_DROME"/>
</dbReference>
<evidence type="ECO:0000256" key="1">
    <source>
        <dbReference type="SAM" id="SignalP"/>
    </source>
</evidence>
<dbReference type="AlphaFoldDB" id="A0A1A9WB61"/>
<sequence length="196" mass="22480">MNSLNVVVIIFISALTAVQSTKYRFIPDYYELYKDCKDQPGLGGTSDFFDLSGFDISFDDEGLNAKGTIVFLWDIEQTDRVLLDIELKKYSRGNWQLTPFTVKIFDLCQQMRDTTSIVYKSWTKHVITKNNEKIPCLGKGVEFLHEPYASQIEADVMGMNMEGRYKIVLIFQAFDGKNRAKSKSICIEMPGEIIRI</sequence>
<dbReference type="SMART" id="SM00675">
    <property type="entry name" value="DM11"/>
    <property type="match status" value="1"/>
</dbReference>
<organism evidence="2 3">
    <name type="scientific">Glossina brevipalpis</name>
    <dbReference type="NCBI Taxonomy" id="37001"/>
    <lineage>
        <taxon>Eukaryota</taxon>
        <taxon>Metazoa</taxon>
        <taxon>Ecdysozoa</taxon>
        <taxon>Arthropoda</taxon>
        <taxon>Hexapoda</taxon>
        <taxon>Insecta</taxon>
        <taxon>Pterygota</taxon>
        <taxon>Neoptera</taxon>
        <taxon>Endopterygota</taxon>
        <taxon>Diptera</taxon>
        <taxon>Brachycera</taxon>
        <taxon>Muscomorpha</taxon>
        <taxon>Hippoboscoidea</taxon>
        <taxon>Glossinidae</taxon>
        <taxon>Glossina</taxon>
    </lineage>
</organism>
<reference evidence="2" key="2">
    <citation type="submission" date="2020-05" db="UniProtKB">
        <authorList>
            <consortium name="EnsemblMetazoa"/>
        </authorList>
    </citation>
    <scope>IDENTIFICATION</scope>
    <source>
        <strain evidence="2">IAEA</strain>
    </source>
</reference>
<evidence type="ECO:0000313" key="2">
    <source>
        <dbReference type="EnsemblMetazoa" id="GBRI012904-PA"/>
    </source>
</evidence>
<reference evidence="3" key="1">
    <citation type="submission" date="2014-03" db="EMBL/GenBank/DDBJ databases">
        <authorList>
            <person name="Aksoy S."/>
            <person name="Warren W."/>
            <person name="Wilson R.K."/>
        </authorList>
    </citation>
    <scope>NUCLEOTIDE SEQUENCE [LARGE SCALE GENOMIC DNA]</scope>
    <source>
        <strain evidence="3">IAEA</strain>
    </source>
</reference>
<feature type="signal peptide" evidence="1">
    <location>
        <begin position="1"/>
        <end position="20"/>
    </location>
</feature>
<proteinExistence type="predicted"/>
<dbReference type="Proteomes" id="UP000091820">
    <property type="component" value="Unassembled WGS sequence"/>
</dbReference>
<dbReference type="VEuPathDB" id="VectorBase:GBRI012904"/>
<feature type="chain" id="PRO_5008400184" description="MD-2-related lipid-recognition domain-containing protein" evidence="1">
    <location>
        <begin position="21"/>
        <end position="196"/>
    </location>
</feature>
<evidence type="ECO:0000313" key="3">
    <source>
        <dbReference type="Proteomes" id="UP000091820"/>
    </source>
</evidence>
<name>A0A1A9WB61_9MUSC</name>
<dbReference type="EnsemblMetazoa" id="GBRI012904-RA">
    <property type="protein sequence ID" value="GBRI012904-PA"/>
    <property type="gene ID" value="GBRI012904"/>
</dbReference>
<evidence type="ECO:0008006" key="4">
    <source>
        <dbReference type="Google" id="ProtNLM"/>
    </source>
</evidence>
<keyword evidence="1" id="KW-0732">Signal</keyword>
<protein>
    <recommendedName>
        <fullName evidence="4">MD-2-related lipid-recognition domain-containing protein</fullName>
    </recommendedName>
</protein>
<accession>A0A1A9WB61</accession>